<keyword evidence="2" id="KW-1185">Reference proteome</keyword>
<reference evidence="1" key="1">
    <citation type="submission" date="2022-08" db="EMBL/GenBank/DDBJ databases">
        <title>Nisaea acidiphila sp. nov., isolated from a marine algal debris and emended description of the genus Nisaea Urios et al. 2008.</title>
        <authorList>
            <person name="Kwon K."/>
        </authorList>
    </citation>
    <scope>NUCLEOTIDE SEQUENCE</scope>
    <source>
        <strain evidence="1">MEBiC11861</strain>
    </source>
</reference>
<organism evidence="1 2">
    <name type="scientific">Nisaea acidiphila</name>
    <dbReference type="NCBI Taxonomy" id="1862145"/>
    <lineage>
        <taxon>Bacteria</taxon>
        <taxon>Pseudomonadati</taxon>
        <taxon>Pseudomonadota</taxon>
        <taxon>Alphaproteobacteria</taxon>
        <taxon>Rhodospirillales</taxon>
        <taxon>Thalassobaculaceae</taxon>
        <taxon>Nisaea</taxon>
    </lineage>
</organism>
<evidence type="ECO:0000313" key="1">
    <source>
        <dbReference type="EMBL" id="UUX48337.1"/>
    </source>
</evidence>
<accession>A0A9J7AP18</accession>
<dbReference type="Proteomes" id="UP001060336">
    <property type="component" value="Chromosome"/>
</dbReference>
<dbReference type="AlphaFoldDB" id="A0A9J7AP18"/>
<protein>
    <submittedName>
        <fullName evidence="1">Uncharacterized protein</fullName>
    </submittedName>
</protein>
<dbReference type="KEGG" id="naci:NUH88_13030"/>
<name>A0A9J7AP18_9PROT</name>
<dbReference type="RefSeq" id="WP_257766845.1">
    <property type="nucleotide sequence ID" value="NZ_CP102480.1"/>
</dbReference>
<dbReference type="EMBL" id="CP102480">
    <property type="protein sequence ID" value="UUX48337.1"/>
    <property type="molecule type" value="Genomic_DNA"/>
</dbReference>
<evidence type="ECO:0000313" key="2">
    <source>
        <dbReference type="Proteomes" id="UP001060336"/>
    </source>
</evidence>
<gene>
    <name evidence="1" type="ORF">NUH88_13030</name>
</gene>
<sequence>MNLQDLVKRISGSEIADWGPILRPTFRHRFVTRTNAKGEETGLAADQHKLHLTYKKDIRITLGYGMVETANYHVPAPNPYAAENARTHLLDCYWEGRLAFRDIIVNVGRNRCLLPLPPEWTEDGMEIPVTRYGLVRLIHEIAGPPTDFDEHFTAIGMQRINRRWP</sequence>
<proteinExistence type="predicted"/>